<sequence length="88" mass="9348">MKRRVRAGRLARLDGSVRAVRPVFGRDVSIGLGYGATSFVAAANVWLHGSAEQRQDTARLLLGGGRLTVAYEARPSHAKPPAPRTGPA</sequence>
<dbReference type="EMBL" id="CP106793">
    <property type="protein sequence ID" value="UXY21108.1"/>
    <property type="molecule type" value="Genomic_DNA"/>
</dbReference>
<evidence type="ECO:0000313" key="1">
    <source>
        <dbReference type="EMBL" id="UXY21108.1"/>
    </source>
</evidence>
<gene>
    <name evidence="1" type="ORF">N8I84_22265</name>
</gene>
<organism evidence="1 2">
    <name type="scientific">Streptomyces cynarae</name>
    <dbReference type="NCBI Taxonomy" id="2981134"/>
    <lineage>
        <taxon>Bacteria</taxon>
        <taxon>Bacillati</taxon>
        <taxon>Actinomycetota</taxon>
        <taxon>Actinomycetes</taxon>
        <taxon>Kitasatosporales</taxon>
        <taxon>Streptomycetaceae</taxon>
        <taxon>Streptomyces</taxon>
    </lineage>
</organism>
<keyword evidence="2" id="KW-1185">Reference proteome</keyword>
<evidence type="ECO:0000313" key="2">
    <source>
        <dbReference type="Proteomes" id="UP001061298"/>
    </source>
</evidence>
<reference evidence="1" key="1">
    <citation type="submission" date="2022-10" db="EMBL/GenBank/DDBJ databases">
        <authorList>
            <person name="Mo P."/>
        </authorList>
    </citation>
    <scope>NUCLEOTIDE SEQUENCE</scope>
    <source>
        <strain evidence="1">HUAS 13-4</strain>
    </source>
</reference>
<protein>
    <submittedName>
        <fullName evidence="1">Uncharacterized protein</fullName>
    </submittedName>
</protein>
<dbReference type="Proteomes" id="UP001061298">
    <property type="component" value="Chromosome"/>
</dbReference>
<name>A0ABY6E409_9ACTN</name>
<accession>A0ABY6E409</accession>
<dbReference type="RefSeq" id="WP_263231151.1">
    <property type="nucleotide sequence ID" value="NZ_CP106793.1"/>
</dbReference>
<proteinExistence type="predicted"/>